<accession>A0A7C0ZAI4</accession>
<organism evidence="1">
    <name type="scientific">candidate division WOR-3 bacterium</name>
    <dbReference type="NCBI Taxonomy" id="2052148"/>
    <lineage>
        <taxon>Bacteria</taxon>
        <taxon>Bacteria division WOR-3</taxon>
    </lineage>
</organism>
<name>A0A7C0ZAI4_UNCW3</name>
<dbReference type="EMBL" id="DQWE01000341">
    <property type="protein sequence ID" value="HDI83560.1"/>
    <property type="molecule type" value="Genomic_DNA"/>
</dbReference>
<protein>
    <submittedName>
        <fullName evidence="1">Transcriptional regulator</fullName>
    </submittedName>
</protein>
<dbReference type="Gene3D" id="1.10.10.10">
    <property type="entry name" value="Winged helix-like DNA-binding domain superfamily/Winged helix DNA-binding domain"/>
    <property type="match status" value="1"/>
</dbReference>
<dbReference type="InterPro" id="IPR036390">
    <property type="entry name" value="WH_DNA-bd_sf"/>
</dbReference>
<evidence type="ECO:0000313" key="1">
    <source>
        <dbReference type="EMBL" id="HDI83560.1"/>
    </source>
</evidence>
<comment type="caution">
    <text evidence="1">The sequence shown here is derived from an EMBL/GenBank/DDBJ whole genome shotgun (WGS) entry which is preliminary data.</text>
</comment>
<dbReference type="InterPro" id="IPR036388">
    <property type="entry name" value="WH-like_DNA-bd_sf"/>
</dbReference>
<gene>
    <name evidence="1" type="ORF">ENF18_07215</name>
</gene>
<dbReference type="SUPFAM" id="SSF46785">
    <property type="entry name" value="Winged helix' DNA-binding domain"/>
    <property type="match status" value="1"/>
</dbReference>
<reference evidence="1" key="1">
    <citation type="journal article" date="2020" name="mSystems">
        <title>Genome- and Community-Level Interaction Insights into Carbon Utilization and Element Cycling Functions of Hydrothermarchaeota in Hydrothermal Sediment.</title>
        <authorList>
            <person name="Zhou Z."/>
            <person name="Liu Y."/>
            <person name="Xu W."/>
            <person name="Pan J."/>
            <person name="Luo Z.H."/>
            <person name="Li M."/>
        </authorList>
    </citation>
    <scope>NUCLEOTIDE SEQUENCE [LARGE SCALE GENOMIC DNA]</scope>
    <source>
        <strain evidence="1">HyVt-102</strain>
    </source>
</reference>
<dbReference type="Proteomes" id="UP000885847">
    <property type="component" value="Unassembled WGS sequence"/>
</dbReference>
<proteinExistence type="predicted"/>
<dbReference type="AlphaFoldDB" id="A0A7C0ZAI4"/>
<sequence>MADTKKIALNILKKKGKPMEPGDIAKEASLDSKEVSMVVKELKKEGIVYSPERCFYAHRGG</sequence>